<evidence type="ECO:0000256" key="1">
    <source>
        <dbReference type="ARBA" id="ARBA00022723"/>
    </source>
</evidence>
<organism evidence="5 6">
    <name type="scientific">Schizothecium vesticola</name>
    <dbReference type="NCBI Taxonomy" id="314040"/>
    <lineage>
        <taxon>Eukaryota</taxon>
        <taxon>Fungi</taxon>
        <taxon>Dikarya</taxon>
        <taxon>Ascomycota</taxon>
        <taxon>Pezizomycotina</taxon>
        <taxon>Sordariomycetes</taxon>
        <taxon>Sordariomycetidae</taxon>
        <taxon>Sordariales</taxon>
        <taxon>Schizotheciaceae</taxon>
        <taxon>Schizothecium</taxon>
    </lineage>
</organism>
<dbReference type="PROSITE" id="PS51257">
    <property type="entry name" value="PROKAR_LIPOPROTEIN"/>
    <property type="match status" value="1"/>
</dbReference>
<sequence length="361" mass="39915">MKVALHTVGLVTVLIGATAGGCTPSGPVSGTSGCKPYVRKEWRRLKPPQRWAYLDAVKCLQNSPSLAPVAAAESRYDDFIATHQAQTEFVHFVGIFYPYHRLLLSEYEKALWACGWDRKLGQPYWDWTLDTGSEEEFLSSPVFHKKHGFGGNGAYIPGNLTHPQLPGFIGGPPFDIPDRSGGGCLTTGPFAGLTTKLGPQNISTGTTSRCVRRDFSYASLRDFSGTAQVQQAMALPDFGSFEFVTDTTTFHPGGHWAVGGLYGTMSDTYVSPADPLFYLHHSNMDRAWWSWQTLNLAVREKEIAGPLVFFDYANQLGGNATLTTPVWVGLTNRVEYPAGKLLHIRKGPFCYTYDEVYDYED</sequence>
<dbReference type="Gene3D" id="1.10.1280.10">
    <property type="entry name" value="Di-copper center containing domain from catechol oxidase"/>
    <property type="match status" value="1"/>
</dbReference>
<comment type="caution">
    <text evidence="5">The sequence shown here is derived from an EMBL/GenBank/DDBJ whole genome shotgun (WGS) entry which is preliminary data.</text>
</comment>
<dbReference type="Pfam" id="PF00264">
    <property type="entry name" value="Tyrosinase"/>
    <property type="match status" value="1"/>
</dbReference>
<protein>
    <recommendedName>
        <fullName evidence="4">Tyrosinase copper-binding domain-containing protein</fullName>
    </recommendedName>
</protein>
<keyword evidence="2" id="KW-0560">Oxidoreductase</keyword>
<dbReference type="AlphaFoldDB" id="A0AA40BPG0"/>
<dbReference type="EMBL" id="JAUKUD010000007">
    <property type="protein sequence ID" value="KAK0737980.1"/>
    <property type="molecule type" value="Genomic_DNA"/>
</dbReference>
<dbReference type="GO" id="GO:0046872">
    <property type="term" value="F:metal ion binding"/>
    <property type="evidence" value="ECO:0007669"/>
    <property type="project" value="UniProtKB-KW"/>
</dbReference>
<evidence type="ECO:0000256" key="3">
    <source>
        <dbReference type="SAM" id="SignalP"/>
    </source>
</evidence>
<evidence type="ECO:0000259" key="4">
    <source>
        <dbReference type="PROSITE" id="PS00498"/>
    </source>
</evidence>
<dbReference type="InterPro" id="IPR002227">
    <property type="entry name" value="Tyrosinase_Cu-bd"/>
</dbReference>
<dbReference type="SUPFAM" id="SSF48056">
    <property type="entry name" value="Di-copper centre-containing domain"/>
    <property type="match status" value="1"/>
</dbReference>
<evidence type="ECO:0000313" key="5">
    <source>
        <dbReference type="EMBL" id="KAK0737980.1"/>
    </source>
</evidence>
<dbReference type="InterPro" id="IPR050316">
    <property type="entry name" value="Tyrosinase/Hemocyanin"/>
</dbReference>
<feature type="signal peptide" evidence="3">
    <location>
        <begin position="1"/>
        <end position="20"/>
    </location>
</feature>
<feature type="domain" description="Tyrosinase copper-binding" evidence="4">
    <location>
        <begin position="274"/>
        <end position="285"/>
    </location>
</feature>
<reference evidence="5" key="1">
    <citation type="submission" date="2023-06" db="EMBL/GenBank/DDBJ databases">
        <title>Genome-scale phylogeny and comparative genomics of the fungal order Sordariales.</title>
        <authorList>
            <consortium name="Lawrence Berkeley National Laboratory"/>
            <person name="Hensen N."/>
            <person name="Bonometti L."/>
            <person name="Westerberg I."/>
            <person name="Brannstrom I.O."/>
            <person name="Guillou S."/>
            <person name="Cros-Aarteil S."/>
            <person name="Calhoun S."/>
            <person name="Haridas S."/>
            <person name="Kuo A."/>
            <person name="Mondo S."/>
            <person name="Pangilinan J."/>
            <person name="Riley R."/>
            <person name="LaButti K."/>
            <person name="Andreopoulos B."/>
            <person name="Lipzen A."/>
            <person name="Chen C."/>
            <person name="Yanf M."/>
            <person name="Daum C."/>
            <person name="Ng V."/>
            <person name="Clum A."/>
            <person name="Steindorff A."/>
            <person name="Ohm R."/>
            <person name="Martin F."/>
            <person name="Silar P."/>
            <person name="Natvig D."/>
            <person name="Lalanne C."/>
            <person name="Gautier V."/>
            <person name="Ament-velasquez S.L."/>
            <person name="Kruys A."/>
            <person name="Hutchinson M.I."/>
            <person name="Powell A.J."/>
            <person name="Barry K."/>
            <person name="Miller A.N."/>
            <person name="Grigoriev I.V."/>
            <person name="Debuchy R."/>
            <person name="Gladieux P."/>
            <person name="Thoren M.H."/>
            <person name="Johannesson H."/>
        </authorList>
    </citation>
    <scope>NUCLEOTIDE SEQUENCE</scope>
    <source>
        <strain evidence="5">SMH3187-1</strain>
    </source>
</reference>
<keyword evidence="3" id="KW-0732">Signal</keyword>
<evidence type="ECO:0000313" key="6">
    <source>
        <dbReference type="Proteomes" id="UP001172155"/>
    </source>
</evidence>
<dbReference type="Proteomes" id="UP001172155">
    <property type="component" value="Unassembled WGS sequence"/>
</dbReference>
<gene>
    <name evidence="5" type="ORF">B0T18DRAFT_354726</name>
</gene>
<dbReference type="PANTHER" id="PTHR11474">
    <property type="entry name" value="TYROSINASE FAMILY MEMBER"/>
    <property type="match status" value="1"/>
</dbReference>
<keyword evidence="1" id="KW-0479">Metal-binding</keyword>
<dbReference type="PRINTS" id="PR00092">
    <property type="entry name" value="TYROSINASE"/>
</dbReference>
<dbReference type="PROSITE" id="PS00498">
    <property type="entry name" value="TYROSINASE_2"/>
    <property type="match status" value="1"/>
</dbReference>
<name>A0AA40BPG0_9PEZI</name>
<dbReference type="GO" id="GO:0016491">
    <property type="term" value="F:oxidoreductase activity"/>
    <property type="evidence" value="ECO:0007669"/>
    <property type="project" value="UniProtKB-KW"/>
</dbReference>
<dbReference type="PANTHER" id="PTHR11474:SF125">
    <property type="entry name" value="N-ACETYL-6-HYDROXYTRYPTOPHAN OXIDASE IVOB-RELATED"/>
    <property type="match status" value="1"/>
</dbReference>
<proteinExistence type="predicted"/>
<feature type="chain" id="PRO_5041425134" description="Tyrosinase copper-binding domain-containing protein" evidence="3">
    <location>
        <begin position="21"/>
        <end position="361"/>
    </location>
</feature>
<keyword evidence="6" id="KW-1185">Reference proteome</keyword>
<accession>A0AA40BPG0</accession>
<evidence type="ECO:0000256" key="2">
    <source>
        <dbReference type="ARBA" id="ARBA00023002"/>
    </source>
</evidence>
<dbReference type="InterPro" id="IPR008922">
    <property type="entry name" value="Di-copper_centre_dom_sf"/>
</dbReference>